<reference evidence="13 14" key="1">
    <citation type="journal article" date="2021" name="Plant Biotechnol. J.">
        <title>Multi-omics assisted identification of the key and species-specific regulatory components of drought-tolerant mechanisms in Gossypium stocksii.</title>
        <authorList>
            <person name="Yu D."/>
            <person name="Ke L."/>
            <person name="Zhang D."/>
            <person name="Wu Y."/>
            <person name="Sun Y."/>
            <person name="Mei J."/>
            <person name="Sun J."/>
            <person name="Sun Y."/>
        </authorList>
    </citation>
    <scope>NUCLEOTIDE SEQUENCE [LARGE SCALE GENOMIC DNA]</scope>
    <source>
        <strain evidence="14">cv. E1</strain>
        <tissue evidence="13">Leaf</tissue>
    </source>
</reference>
<evidence type="ECO:0000259" key="11">
    <source>
        <dbReference type="Pfam" id="PF11145"/>
    </source>
</evidence>
<evidence type="ECO:0000256" key="8">
    <source>
        <dbReference type="ARBA" id="ARBA00022989"/>
    </source>
</evidence>
<feature type="transmembrane region" description="Helical" evidence="10">
    <location>
        <begin position="241"/>
        <end position="260"/>
    </location>
</feature>
<dbReference type="GO" id="GO:0061630">
    <property type="term" value="F:ubiquitin protein ligase activity"/>
    <property type="evidence" value="ECO:0007669"/>
    <property type="project" value="UniProtKB-EC"/>
</dbReference>
<feature type="transmembrane region" description="Helical" evidence="10">
    <location>
        <begin position="468"/>
        <end position="490"/>
    </location>
</feature>
<dbReference type="Pfam" id="PF25333">
    <property type="entry name" value="DUF2921_N"/>
    <property type="match status" value="1"/>
</dbReference>
<feature type="domain" description="DUF2921" evidence="12">
    <location>
        <begin position="121"/>
        <end position="221"/>
    </location>
</feature>
<dbReference type="InterPro" id="IPR057425">
    <property type="entry name" value="DUF2921_N"/>
</dbReference>
<keyword evidence="7" id="KW-0833">Ubl conjugation pathway</keyword>
<comment type="pathway">
    <text evidence="3">Protein modification; protein ubiquitination.</text>
</comment>
<evidence type="ECO:0000313" key="14">
    <source>
        <dbReference type="Proteomes" id="UP000828251"/>
    </source>
</evidence>
<gene>
    <name evidence="13" type="ORF">J1N35_003378</name>
</gene>
<evidence type="ECO:0000256" key="1">
    <source>
        <dbReference type="ARBA" id="ARBA00000900"/>
    </source>
</evidence>
<feature type="transmembrane region" description="Helical" evidence="10">
    <location>
        <begin position="272"/>
        <end position="293"/>
    </location>
</feature>
<feature type="transmembrane region" description="Helical" evidence="10">
    <location>
        <begin position="327"/>
        <end position="346"/>
    </location>
</feature>
<evidence type="ECO:0000256" key="9">
    <source>
        <dbReference type="ARBA" id="ARBA00023136"/>
    </source>
</evidence>
<keyword evidence="6 10" id="KW-0812">Transmembrane</keyword>
<dbReference type="Proteomes" id="UP000828251">
    <property type="component" value="Unassembled WGS sequence"/>
</dbReference>
<feature type="transmembrane region" description="Helical" evidence="10">
    <location>
        <begin position="400"/>
        <end position="418"/>
    </location>
</feature>
<keyword evidence="8 10" id="KW-1133">Transmembrane helix</keyword>
<comment type="subcellular location">
    <subcellularLocation>
        <location evidence="2">Endomembrane system</location>
        <topology evidence="2">Multi-pass membrane protein</topology>
    </subcellularLocation>
</comment>
<accession>A0A9D4ALD3</accession>
<name>A0A9D4ALD3_9ROSI</name>
<feature type="domain" description="SWEET-like" evidence="11">
    <location>
        <begin position="236"/>
        <end position="493"/>
    </location>
</feature>
<comment type="catalytic activity">
    <reaction evidence="1">
        <text>S-ubiquitinyl-[E2 ubiquitin-conjugating enzyme]-L-cysteine + [acceptor protein]-L-lysine = [E2 ubiquitin-conjugating enzyme]-L-cysteine + N(6)-ubiquitinyl-[acceptor protein]-L-lysine.</text>
        <dbReference type="EC" id="2.3.2.27"/>
    </reaction>
</comment>
<keyword evidence="9 10" id="KW-0472">Membrane</keyword>
<dbReference type="Pfam" id="PF11145">
    <property type="entry name" value="DUF2921"/>
    <property type="match status" value="1"/>
</dbReference>
<keyword evidence="14" id="KW-1185">Reference proteome</keyword>
<comment type="caution">
    <text evidence="13">The sequence shown here is derived from an EMBL/GenBank/DDBJ whole genome shotgun (WGS) entry which is preliminary data.</text>
</comment>
<dbReference type="InterPro" id="IPR021319">
    <property type="entry name" value="DUF2921"/>
</dbReference>
<keyword evidence="5" id="KW-0808">Transferase</keyword>
<dbReference type="GO" id="GO:0012505">
    <property type="term" value="C:endomembrane system"/>
    <property type="evidence" value="ECO:0007669"/>
    <property type="project" value="UniProtKB-SubCell"/>
</dbReference>
<dbReference type="OrthoDB" id="618601at2759"/>
<evidence type="ECO:0000256" key="2">
    <source>
        <dbReference type="ARBA" id="ARBA00004127"/>
    </source>
</evidence>
<sequence>MQGVNTRDFTEYLSYNYSMIKLVNAFERRTIPYQILSIAKQWIFKYPALKDAEEPLAQLNRLTRKHASDGSVVVPDDQLIAGPKSPVLIQIKVLSVGPLLVEGNLRNKAVITKDELTSCRFWNVSMHLAFKTEKELKQTTYKDVSELSLEGVYSPSLREMHLVGCRKALIESMGVERGQDCLISVKIQYPPLNLQLWKKPTAKITINSQRKVGDPLYFNLINMHVHLSYYLDYFEADTQRAYFEAIVDSLLLTMSIAIIWNQLLYMKVNADIVPYISTTMLAFQFLGYSLPLICNAKVVLTSMVPKDFDWPPPANGMLKFIQSFEQALLLVMLLLIARLVHMVIESRSKTMSEGSFKLRHAPREKRVMLTTMAICAYGVLILLVSVDKQNGHVWQTWMDVMVYVVYVFQVFFLLPQIIRNRVMAMPVKCLREGYFLGLTTVRLLVLYFDYVMDPTIYTRVGRFDFSSLSSTCLTLSAVAALVTYAIIVCIQQNKKHQKHRSLQRSEIKRLKEVGECAVQIREKKGMDWSLVPEEMLLLDINFWGFF</sequence>
<protein>
    <recommendedName>
        <fullName evidence="4">RING-type E3 ubiquitin transferase</fullName>
        <ecNumber evidence="4">2.3.2.27</ecNumber>
    </recommendedName>
</protein>
<organism evidence="13 14">
    <name type="scientific">Gossypium stocksii</name>
    <dbReference type="NCBI Taxonomy" id="47602"/>
    <lineage>
        <taxon>Eukaryota</taxon>
        <taxon>Viridiplantae</taxon>
        <taxon>Streptophyta</taxon>
        <taxon>Embryophyta</taxon>
        <taxon>Tracheophyta</taxon>
        <taxon>Spermatophyta</taxon>
        <taxon>Magnoliopsida</taxon>
        <taxon>eudicotyledons</taxon>
        <taxon>Gunneridae</taxon>
        <taxon>Pentapetalae</taxon>
        <taxon>rosids</taxon>
        <taxon>malvids</taxon>
        <taxon>Malvales</taxon>
        <taxon>Malvaceae</taxon>
        <taxon>Malvoideae</taxon>
        <taxon>Gossypium</taxon>
    </lineage>
</organism>
<dbReference type="PANTHER" id="PTHR33389:SF20">
    <property type="match status" value="1"/>
</dbReference>
<evidence type="ECO:0000313" key="13">
    <source>
        <dbReference type="EMBL" id="KAH1132000.1"/>
    </source>
</evidence>
<evidence type="ECO:0000256" key="6">
    <source>
        <dbReference type="ARBA" id="ARBA00022692"/>
    </source>
</evidence>
<dbReference type="PANTHER" id="PTHR33389">
    <property type="entry name" value="FAMILY PROTEIN, PUTATIVE (DUF2921)-RELATED"/>
    <property type="match status" value="1"/>
</dbReference>
<dbReference type="AlphaFoldDB" id="A0A9D4ALD3"/>
<proteinExistence type="predicted"/>
<evidence type="ECO:0000256" key="7">
    <source>
        <dbReference type="ARBA" id="ARBA00022786"/>
    </source>
</evidence>
<dbReference type="EC" id="2.3.2.27" evidence="4"/>
<feature type="transmembrane region" description="Helical" evidence="10">
    <location>
        <begin position="430"/>
        <end position="448"/>
    </location>
</feature>
<evidence type="ECO:0000256" key="3">
    <source>
        <dbReference type="ARBA" id="ARBA00004906"/>
    </source>
</evidence>
<evidence type="ECO:0000256" key="10">
    <source>
        <dbReference type="SAM" id="Phobius"/>
    </source>
</evidence>
<evidence type="ECO:0000259" key="12">
    <source>
        <dbReference type="Pfam" id="PF25333"/>
    </source>
</evidence>
<feature type="transmembrane region" description="Helical" evidence="10">
    <location>
        <begin position="367"/>
        <end position="385"/>
    </location>
</feature>
<evidence type="ECO:0000256" key="5">
    <source>
        <dbReference type="ARBA" id="ARBA00022679"/>
    </source>
</evidence>
<evidence type="ECO:0000256" key="4">
    <source>
        <dbReference type="ARBA" id="ARBA00012483"/>
    </source>
</evidence>
<dbReference type="EMBL" id="JAIQCV010000001">
    <property type="protein sequence ID" value="KAH1132000.1"/>
    <property type="molecule type" value="Genomic_DNA"/>
</dbReference>